<evidence type="ECO:0000256" key="1">
    <source>
        <dbReference type="SAM" id="SignalP"/>
    </source>
</evidence>
<dbReference type="KEGG" id="pco:PHACADRAFT_178792"/>
<accession>K5VTQ0</accession>
<organism evidence="2 3">
    <name type="scientific">Phanerochaete carnosa (strain HHB-10118-sp)</name>
    <name type="common">White-rot fungus</name>
    <name type="synonym">Peniophora carnosa</name>
    <dbReference type="NCBI Taxonomy" id="650164"/>
    <lineage>
        <taxon>Eukaryota</taxon>
        <taxon>Fungi</taxon>
        <taxon>Dikarya</taxon>
        <taxon>Basidiomycota</taxon>
        <taxon>Agaricomycotina</taxon>
        <taxon>Agaricomycetes</taxon>
        <taxon>Polyporales</taxon>
        <taxon>Phanerochaetaceae</taxon>
        <taxon>Phanerochaete</taxon>
    </lineage>
</organism>
<keyword evidence="3" id="KW-1185">Reference proteome</keyword>
<dbReference type="EMBL" id="JH930479">
    <property type="protein sequence ID" value="EKM50175.1"/>
    <property type="molecule type" value="Genomic_DNA"/>
</dbReference>
<evidence type="ECO:0000313" key="2">
    <source>
        <dbReference type="EMBL" id="EKM50175.1"/>
    </source>
</evidence>
<name>K5VTQ0_PHACS</name>
<evidence type="ECO:0000313" key="3">
    <source>
        <dbReference type="Proteomes" id="UP000008370"/>
    </source>
</evidence>
<reference evidence="2 3" key="1">
    <citation type="journal article" date="2012" name="BMC Genomics">
        <title>Comparative genomics of the white-rot fungi, Phanerochaete carnosa and P. chrysosporium, to elucidate the genetic basis of the distinct wood types they colonize.</title>
        <authorList>
            <person name="Suzuki H."/>
            <person name="MacDonald J."/>
            <person name="Syed K."/>
            <person name="Salamov A."/>
            <person name="Hori C."/>
            <person name="Aerts A."/>
            <person name="Henrissat B."/>
            <person name="Wiebenga A."/>
            <person name="vanKuyk P.A."/>
            <person name="Barry K."/>
            <person name="Lindquist E."/>
            <person name="LaButti K."/>
            <person name="Lapidus A."/>
            <person name="Lucas S."/>
            <person name="Coutinho P."/>
            <person name="Gong Y."/>
            <person name="Samejima M."/>
            <person name="Mahadevan R."/>
            <person name="Abou-Zaid M."/>
            <person name="de Vries R.P."/>
            <person name="Igarashi K."/>
            <person name="Yadav J.S."/>
            <person name="Grigoriev I.V."/>
            <person name="Master E.R."/>
        </authorList>
    </citation>
    <scope>NUCLEOTIDE SEQUENCE [LARGE SCALE GENOMIC DNA]</scope>
    <source>
        <strain evidence="2 3">HHB-10118-sp</strain>
    </source>
</reference>
<feature type="signal peptide" evidence="1">
    <location>
        <begin position="1"/>
        <end position="23"/>
    </location>
</feature>
<dbReference type="InParanoid" id="K5VTQ0"/>
<proteinExistence type="predicted"/>
<dbReference type="HOGENOM" id="CLU_044126_2_1_1"/>
<sequence length="237" mass="26749">MSLPTSRMLRLLTELLLSHIILGVVGEARLRELSISKPGPWAGHRILCYGDYCWGFPAGVEEDISAQITAHTGHGGDYAPYFSACVDYTYKRAGSHNLELRFRPLSSADRKRVHTFITANSDIGLRLDIYARDLMLCNLSKGEYVRNDACMELNKIDGDDKTETEVDLGLNLFSCSCRSTDNSCSMAQSISDRLVTGPWAGDRFEIVPKERMERNTEWKDITEEAIALLREIYESER</sequence>
<feature type="chain" id="PRO_5003888662" evidence="1">
    <location>
        <begin position="24"/>
        <end position="237"/>
    </location>
</feature>
<dbReference type="Proteomes" id="UP000008370">
    <property type="component" value="Unassembled WGS sequence"/>
</dbReference>
<dbReference type="RefSeq" id="XP_007401364.1">
    <property type="nucleotide sequence ID" value="XM_007401302.1"/>
</dbReference>
<dbReference type="AlphaFoldDB" id="K5VTQ0"/>
<dbReference type="OrthoDB" id="2588098at2759"/>
<gene>
    <name evidence="2" type="ORF">PHACADRAFT_178792</name>
</gene>
<protein>
    <submittedName>
        <fullName evidence="2">Uncharacterized protein</fullName>
    </submittedName>
</protein>
<dbReference type="GeneID" id="18909867"/>
<keyword evidence="1" id="KW-0732">Signal</keyword>